<dbReference type="EMBL" id="CP060053">
    <property type="protein sequence ID" value="QNE06912.1"/>
    <property type="molecule type" value="Genomic_DNA"/>
</dbReference>
<dbReference type="InterPro" id="IPR025711">
    <property type="entry name" value="PepSY"/>
</dbReference>
<keyword evidence="1" id="KW-1133">Transmembrane helix</keyword>
<evidence type="ECO:0000313" key="6">
    <source>
        <dbReference type="Proteomes" id="UP000515297"/>
    </source>
</evidence>
<organism evidence="3 5">
    <name type="scientific">Croceicoccus marinus</name>
    <dbReference type="NCBI Taxonomy" id="450378"/>
    <lineage>
        <taxon>Bacteria</taxon>
        <taxon>Pseudomonadati</taxon>
        <taxon>Pseudomonadota</taxon>
        <taxon>Alphaproteobacteria</taxon>
        <taxon>Sphingomonadales</taxon>
        <taxon>Erythrobacteraceae</taxon>
        <taxon>Croceicoccus</taxon>
    </lineage>
</organism>
<dbReference type="RefSeq" id="WP_066850764.1">
    <property type="nucleotide sequence ID" value="NZ_CP019604.1"/>
</dbReference>
<dbReference type="AlphaFoldDB" id="A0A217EYN2"/>
<reference evidence="4 6" key="2">
    <citation type="submission" date="2020-08" db="EMBL/GenBank/DDBJ databases">
        <authorList>
            <person name="Liu G."/>
            <person name="Sun C."/>
        </authorList>
    </citation>
    <scope>NUCLEOTIDE SEQUENCE [LARGE SCALE GENOMIC DNA]</scope>
    <source>
        <strain evidence="4 6">OT19</strain>
        <plasmid evidence="4 6">plas1</plasmid>
    </source>
</reference>
<gene>
    <name evidence="3" type="ORF">A9D14_17885</name>
    <name evidence="4" type="ORF">H4O24_17795</name>
</gene>
<name>A0A217EYN2_9SPHN</name>
<dbReference type="KEGG" id="cman:A9D14_17885"/>
<evidence type="ECO:0000313" key="4">
    <source>
        <dbReference type="EMBL" id="QNE06912.1"/>
    </source>
</evidence>
<dbReference type="Pfam" id="PF03929">
    <property type="entry name" value="PepSY_TM"/>
    <property type="match status" value="1"/>
</dbReference>
<reference evidence="3 5" key="1">
    <citation type="submission" date="2017-01" db="EMBL/GenBank/DDBJ databases">
        <title>Complete genome sequence of esterase-producing bacterium Croceicoccus marinus E4A9.</title>
        <authorList>
            <person name="Wu Y.-H."/>
            <person name="Cheng H."/>
            <person name="Xu L."/>
            <person name="Huo Y.-Y."/>
            <person name="Wang C.-S."/>
            <person name="Xu X.-W."/>
        </authorList>
    </citation>
    <scope>NUCLEOTIDE SEQUENCE [LARGE SCALE GENOMIC DNA]</scope>
    <source>
        <strain evidence="3 5">E4A9</strain>
        <plasmid evidence="3">pCME4A9II</plasmid>
        <plasmid evidence="5">Plasmid pcme4a9ii</plasmid>
    </source>
</reference>
<geneLocation type="plasmid" evidence="4 6">
    <name>plas1</name>
</geneLocation>
<dbReference type="PANTHER" id="PTHR34219">
    <property type="entry name" value="IRON-REGULATED INNER MEMBRANE PROTEIN-RELATED"/>
    <property type="match status" value="1"/>
</dbReference>
<dbReference type="PANTHER" id="PTHR34219:SF6">
    <property type="entry name" value="BLR3280 PROTEIN"/>
    <property type="match status" value="1"/>
</dbReference>
<keyword evidence="5" id="KW-1185">Reference proteome</keyword>
<feature type="domain" description="PepSY" evidence="2">
    <location>
        <begin position="118"/>
        <end position="183"/>
    </location>
</feature>
<geneLocation type="plasmid" evidence="3">
    <name>pCME4A9II</name>
</geneLocation>
<evidence type="ECO:0000313" key="3">
    <source>
        <dbReference type="EMBL" id="ARU18232.1"/>
    </source>
</evidence>
<dbReference type="Proteomes" id="UP000195807">
    <property type="component" value="Plasmid pCME4A9II"/>
</dbReference>
<keyword evidence="1" id="KW-0812">Transmembrane</keyword>
<evidence type="ECO:0000313" key="5">
    <source>
        <dbReference type="Proteomes" id="UP000195807"/>
    </source>
</evidence>
<feature type="transmembrane region" description="Helical" evidence="1">
    <location>
        <begin position="212"/>
        <end position="233"/>
    </location>
</feature>
<dbReference type="STRING" id="450378.GCA_001661675_03593"/>
<evidence type="ECO:0000256" key="1">
    <source>
        <dbReference type="SAM" id="Phobius"/>
    </source>
</evidence>
<accession>A0A217EYN2</accession>
<dbReference type="Proteomes" id="UP000515297">
    <property type="component" value="Plasmid plas1"/>
</dbReference>
<dbReference type="OrthoDB" id="9806195at2"/>
<sequence length="262" mass="29621">MASVPASRKPSRKLRLHIFGSKLHKWLALFVGVQVLLWMGTGAIMSFLKIEQVRSEHVISREAETLDPEFSAPRWLMDRQGIVAVTTKSVAGRPLVQIERSDGSTTLHQTETGTRVSPLSSADARAIALRAWTGPETLIANSKLIETEVGTEFRGPFPAWQITFSDPDGTRLYIDASSGAILAARSDTWRFFDFVWGLHIMDWTERDRINSWWLLLFGIGGTVIALSGFVLLANRFPKLRRRKVKRTSQDSHRFRRCGNSKW</sequence>
<proteinExistence type="predicted"/>
<evidence type="ECO:0000259" key="2">
    <source>
        <dbReference type="Pfam" id="PF03413"/>
    </source>
</evidence>
<keyword evidence="3" id="KW-0614">Plasmid</keyword>
<protein>
    <submittedName>
        <fullName evidence="4">PepSY domain-containing protein</fullName>
    </submittedName>
</protein>
<keyword evidence="1" id="KW-0472">Membrane</keyword>
<dbReference type="InterPro" id="IPR005625">
    <property type="entry name" value="PepSY-ass_TM"/>
</dbReference>
<dbReference type="Pfam" id="PF03413">
    <property type="entry name" value="PepSY"/>
    <property type="match status" value="1"/>
</dbReference>
<geneLocation type="plasmid" evidence="5">
    <name>pcme4a9ii</name>
</geneLocation>
<dbReference type="EMBL" id="CP019604">
    <property type="protein sequence ID" value="ARU18232.1"/>
    <property type="molecule type" value="Genomic_DNA"/>
</dbReference>